<evidence type="ECO:0000256" key="2">
    <source>
        <dbReference type="ARBA" id="ARBA00023235"/>
    </source>
</evidence>
<sequence length="139" mass="15438">MLKTDIIHPELLSVLAKCGHKTKILLADSNYSFVTNSAPTATIIYLNFAPGMINSPLILEKLLKYINVESATLMASPADFDNTIEKEYQRLLSPDTEFNWLAREAFYAEAKSSDTLLVIASGETRRFANIILTVGVVRV</sequence>
<dbReference type="Gene3D" id="3.40.1650.10">
    <property type="entry name" value="RbsD-like domain"/>
    <property type="match status" value="1"/>
</dbReference>
<dbReference type="InterPro" id="IPR007721">
    <property type="entry name" value="RbsD_FucU"/>
</dbReference>
<dbReference type="EC" id="5.-.-.-" evidence="4"/>
<organism evidence="4 5">
    <name type="scientific">Trabulsiella guamensis ATCC 49490</name>
    <dbReference type="NCBI Taxonomy" id="1005994"/>
    <lineage>
        <taxon>Bacteria</taxon>
        <taxon>Pseudomonadati</taxon>
        <taxon>Pseudomonadota</taxon>
        <taxon>Gammaproteobacteria</taxon>
        <taxon>Enterobacterales</taxon>
        <taxon>Enterobacteriaceae</taxon>
        <taxon>Trabulsiella</taxon>
    </lineage>
</organism>
<dbReference type="EMBL" id="JMTB01000128">
    <property type="protein sequence ID" value="KFB98043.1"/>
    <property type="molecule type" value="Genomic_DNA"/>
</dbReference>
<dbReference type="GO" id="GO:0042806">
    <property type="term" value="F:fucose binding"/>
    <property type="evidence" value="ECO:0007669"/>
    <property type="project" value="TreeGrafter"/>
</dbReference>
<evidence type="ECO:0000256" key="1">
    <source>
        <dbReference type="ARBA" id="ARBA00000223"/>
    </source>
</evidence>
<dbReference type="GO" id="GO:0006004">
    <property type="term" value="P:fucose metabolic process"/>
    <property type="evidence" value="ECO:0007669"/>
    <property type="project" value="TreeGrafter"/>
</dbReference>
<dbReference type="RefSeq" id="WP_038163028.1">
    <property type="nucleotide sequence ID" value="NZ_JMTB01000128.1"/>
</dbReference>
<comment type="catalytic activity">
    <reaction evidence="1">
        <text>beta-D-ribopyranose = beta-D-ribofuranose</text>
        <dbReference type="Rhea" id="RHEA:25432"/>
        <dbReference type="ChEBI" id="CHEBI:27476"/>
        <dbReference type="ChEBI" id="CHEBI:47002"/>
        <dbReference type="EC" id="5.4.99.62"/>
    </reaction>
</comment>
<dbReference type="Proteomes" id="UP000028630">
    <property type="component" value="Unassembled WGS sequence"/>
</dbReference>
<gene>
    <name evidence="4" type="ORF">GTGU_04571</name>
</gene>
<dbReference type="PANTHER" id="PTHR31690">
    <property type="entry name" value="FUCOSE MUTAROTASE"/>
    <property type="match status" value="1"/>
</dbReference>
<evidence type="ECO:0000256" key="3">
    <source>
        <dbReference type="ARBA" id="ARBA00036324"/>
    </source>
</evidence>
<dbReference type="GO" id="GO:0036373">
    <property type="term" value="F:L-fucose mutarotase activity"/>
    <property type="evidence" value="ECO:0007669"/>
    <property type="project" value="UniProtKB-EC"/>
</dbReference>
<dbReference type="PANTHER" id="PTHR31690:SF4">
    <property type="entry name" value="FUCOSE MUTAROTASE"/>
    <property type="match status" value="1"/>
</dbReference>
<name>A0A084ZKP9_9ENTR</name>
<dbReference type="GO" id="GO:0062193">
    <property type="term" value="F:D-ribose pyranase activity"/>
    <property type="evidence" value="ECO:0007669"/>
    <property type="project" value="UniProtKB-EC"/>
</dbReference>
<dbReference type="eggNOG" id="COG4154">
    <property type="taxonomic scope" value="Bacteria"/>
</dbReference>
<protein>
    <submittedName>
        <fullName evidence="4">L-fucose mutarotase</fullName>
        <ecNumber evidence="4">5.-.-.-</ecNumber>
    </submittedName>
</protein>
<comment type="caution">
    <text evidence="4">The sequence shown here is derived from an EMBL/GenBank/DDBJ whole genome shotgun (WGS) entry which is preliminary data.</text>
</comment>
<dbReference type="SUPFAM" id="SSF102546">
    <property type="entry name" value="RbsD-like"/>
    <property type="match status" value="1"/>
</dbReference>
<reference evidence="5" key="1">
    <citation type="submission" date="2014-05" db="EMBL/GenBank/DDBJ databases">
        <title>ATOL: Assembling a taxonomically balanced genome-scale reconstruction of the evolutionary history of the Enterobacteriaceae.</title>
        <authorList>
            <person name="Plunkett G. III"/>
            <person name="Neeno-Eckwall E.C."/>
            <person name="Glasner J.D."/>
            <person name="Perna N.T."/>
        </authorList>
    </citation>
    <scope>NUCLEOTIDE SEQUENCE [LARGE SCALE GENOMIC DNA]</scope>
    <source>
        <strain evidence="5">ATCC 49490</strain>
    </source>
</reference>
<dbReference type="InterPro" id="IPR050443">
    <property type="entry name" value="RbsD/FucU_mutarotase"/>
</dbReference>
<accession>A0A084ZKP9</accession>
<keyword evidence="2 4" id="KW-0413">Isomerase</keyword>
<dbReference type="Pfam" id="PF05025">
    <property type="entry name" value="RbsD_FucU"/>
    <property type="match status" value="1"/>
</dbReference>
<comment type="catalytic activity">
    <reaction evidence="3">
        <text>alpha-L-fucose = beta-L-fucose</text>
        <dbReference type="Rhea" id="RHEA:25580"/>
        <dbReference type="ChEBI" id="CHEBI:42548"/>
        <dbReference type="ChEBI" id="CHEBI:42589"/>
        <dbReference type="EC" id="5.1.3.29"/>
    </reaction>
</comment>
<evidence type="ECO:0000313" key="5">
    <source>
        <dbReference type="Proteomes" id="UP000028630"/>
    </source>
</evidence>
<proteinExistence type="predicted"/>
<dbReference type="InterPro" id="IPR023750">
    <property type="entry name" value="RbsD-like_sf"/>
</dbReference>
<dbReference type="OrthoDB" id="9805009at2"/>
<keyword evidence="5" id="KW-1185">Reference proteome</keyword>
<evidence type="ECO:0000313" key="4">
    <source>
        <dbReference type="EMBL" id="KFB98043.1"/>
    </source>
</evidence>
<dbReference type="AlphaFoldDB" id="A0A084ZKP9"/>